<reference evidence="1" key="1">
    <citation type="submission" date="2017-07" db="EMBL/GenBank/DDBJ databases">
        <title>Taro Niue Genome Assembly and Annotation.</title>
        <authorList>
            <person name="Atibalentja N."/>
            <person name="Keating K."/>
            <person name="Fields C.J."/>
        </authorList>
    </citation>
    <scope>NUCLEOTIDE SEQUENCE</scope>
    <source>
        <strain evidence="1">Niue_2</strain>
        <tissue evidence="1">Leaf</tissue>
    </source>
</reference>
<dbReference type="AlphaFoldDB" id="A0A843U8G1"/>
<protein>
    <submittedName>
        <fullName evidence="1">Uncharacterized protein</fullName>
    </submittedName>
</protein>
<dbReference type="Proteomes" id="UP000652761">
    <property type="component" value="Unassembled WGS sequence"/>
</dbReference>
<accession>A0A843U8G1</accession>
<organism evidence="1 2">
    <name type="scientific">Colocasia esculenta</name>
    <name type="common">Wild taro</name>
    <name type="synonym">Arum esculentum</name>
    <dbReference type="NCBI Taxonomy" id="4460"/>
    <lineage>
        <taxon>Eukaryota</taxon>
        <taxon>Viridiplantae</taxon>
        <taxon>Streptophyta</taxon>
        <taxon>Embryophyta</taxon>
        <taxon>Tracheophyta</taxon>
        <taxon>Spermatophyta</taxon>
        <taxon>Magnoliopsida</taxon>
        <taxon>Liliopsida</taxon>
        <taxon>Araceae</taxon>
        <taxon>Aroideae</taxon>
        <taxon>Colocasieae</taxon>
        <taxon>Colocasia</taxon>
    </lineage>
</organism>
<sequence length="90" mass="10663">MAELGRCARKIRQHLPRTHEMWGRSRYPSTIMEMLPKWGIGHVRRYPDGIRYRFSRHDHKGTEGYRDRKQSGGQASDIRVQGLGHRYCII</sequence>
<evidence type="ECO:0000313" key="2">
    <source>
        <dbReference type="Proteomes" id="UP000652761"/>
    </source>
</evidence>
<comment type="caution">
    <text evidence="1">The sequence shown here is derived from an EMBL/GenBank/DDBJ whole genome shotgun (WGS) entry which is preliminary data.</text>
</comment>
<evidence type="ECO:0000313" key="1">
    <source>
        <dbReference type="EMBL" id="MQL78506.1"/>
    </source>
</evidence>
<dbReference type="EMBL" id="NMUH01000404">
    <property type="protein sequence ID" value="MQL78506.1"/>
    <property type="molecule type" value="Genomic_DNA"/>
</dbReference>
<name>A0A843U8G1_COLES</name>
<gene>
    <name evidence="1" type="ORF">Taro_010941</name>
</gene>
<keyword evidence="2" id="KW-1185">Reference proteome</keyword>
<proteinExistence type="predicted"/>